<comment type="caution">
    <text evidence="1">The sequence shown here is derived from an EMBL/GenBank/DDBJ whole genome shotgun (WGS) entry which is preliminary data.</text>
</comment>
<evidence type="ECO:0000313" key="1">
    <source>
        <dbReference type="EMBL" id="RZG65678.1"/>
    </source>
</evidence>
<gene>
    <name evidence="1" type="ORF">EXE25_12590</name>
</gene>
<dbReference type="Proteomes" id="UP000293483">
    <property type="component" value="Unassembled WGS sequence"/>
</dbReference>
<dbReference type="Pfam" id="PF12686">
    <property type="entry name" value="DUF3800"/>
    <property type="match status" value="1"/>
</dbReference>
<protein>
    <recommendedName>
        <fullName evidence="3">DUF3800 domain-containing protein</fullName>
    </recommendedName>
</protein>
<evidence type="ECO:0008006" key="3">
    <source>
        <dbReference type="Google" id="ProtNLM"/>
    </source>
</evidence>
<evidence type="ECO:0000313" key="2">
    <source>
        <dbReference type="Proteomes" id="UP000293483"/>
    </source>
</evidence>
<sequence>MSYKYYVDESGTSGDSLKDNFDSLFNDQLYYTSVAIGIKKDIESNVEDEFYNLLSPYFNAKGEVKSSLVFDSNVNLILKCIDLIDKYELPCFSEVVDKKYHINNTVVNHYIFPPYYLPSHLRFSDDTLHCCQIIAQLLTDNMPTSYYNELIIYLQAGTEEELLIWFNKLINNIEAHIGYERDKNRIIDSIKESLDDYQIMKKYEGIDVAIRRFTPIPDKLISGKEHRLLPQVPTLASLLARINKFQNKVEIELIHDEQTEYSRTFLDLKESLESKKDTELEINEANYDFDNPIILKHIKSQDSVFIQVSDIVSGFLMRYFRDIKNKGFENIDQIYHEIYHRLSLINSSKGINLVLSPRERENFDKAVLLNYILDYS</sequence>
<accession>A0A4Q7ARZ8</accession>
<dbReference type="AlphaFoldDB" id="A0A4Q7ARZ8"/>
<dbReference type="EMBL" id="SGSU01000014">
    <property type="protein sequence ID" value="RZG65678.1"/>
    <property type="molecule type" value="Genomic_DNA"/>
</dbReference>
<dbReference type="RefSeq" id="WP_130146826.1">
    <property type="nucleotide sequence ID" value="NZ_SGSU01000014.1"/>
</dbReference>
<name>A0A4Q7ARZ8_9GAMM</name>
<reference evidence="1 2" key="1">
    <citation type="submission" date="2019-02" db="EMBL/GenBank/DDBJ databases">
        <title>The Batch Genome Submission of Acinetobacter spp. strains.</title>
        <authorList>
            <person name="Qin J."/>
            <person name="Hu Y."/>
            <person name="Ye H."/>
            <person name="Wei L."/>
            <person name="Feng Y."/>
            <person name="Zong Z."/>
        </authorList>
    </citation>
    <scope>NUCLEOTIDE SEQUENCE [LARGE SCALE GENOMIC DNA]</scope>
    <source>
        <strain evidence="1 2">WCHABo060081</strain>
    </source>
</reference>
<proteinExistence type="predicted"/>
<organism evidence="1 2">
    <name type="scientific">Acinetobacter bouvetii</name>
    <dbReference type="NCBI Taxonomy" id="202951"/>
    <lineage>
        <taxon>Bacteria</taxon>
        <taxon>Pseudomonadati</taxon>
        <taxon>Pseudomonadota</taxon>
        <taxon>Gammaproteobacteria</taxon>
        <taxon>Moraxellales</taxon>
        <taxon>Moraxellaceae</taxon>
        <taxon>Acinetobacter</taxon>
    </lineage>
</organism>
<dbReference type="InterPro" id="IPR024524">
    <property type="entry name" value="DUF3800"/>
</dbReference>